<name>A0A9N9DZT6_FUNMO</name>
<gene>
    <name evidence="2" type="ORF">FMOSSE_LOCUS11836</name>
</gene>
<dbReference type="Proteomes" id="UP000789375">
    <property type="component" value="Unassembled WGS sequence"/>
</dbReference>
<keyword evidence="1" id="KW-0175">Coiled coil</keyword>
<keyword evidence="3" id="KW-1185">Reference proteome</keyword>
<protein>
    <submittedName>
        <fullName evidence="2">2350_t:CDS:1</fullName>
    </submittedName>
</protein>
<sequence length="127" mass="14781">MENRENEASNQPVPIDPVLVDITNKVSLQEGLQNHEILREAARRDLENYTEKMVKQMNKGRKRSNNYEIGEFRSQFEIINIFYSPGEIDPLGVNQYPELETIPTNTITIREAARLQTGIWYLLEKSE</sequence>
<dbReference type="EMBL" id="CAJVPP010005016">
    <property type="protein sequence ID" value="CAG8658772.1"/>
    <property type="molecule type" value="Genomic_DNA"/>
</dbReference>
<evidence type="ECO:0000313" key="2">
    <source>
        <dbReference type="EMBL" id="CAG8658772.1"/>
    </source>
</evidence>
<accession>A0A9N9DZT6</accession>
<comment type="caution">
    <text evidence="2">The sequence shown here is derived from an EMBL/GenBank/DDBJ whole genome shotgun (WGS) entry which is preliminary data.</text>
</comment>
<reference evidence="2" key="1">
    <citation type="submission" date="2021-06" db="EMBL/GenBank/DDBJ databases">
        <authorList>
            <person name="Kallberg Y."/>
            <person name="Tangrot J."/>
            <person name="Rosling A."/>
        </authorList>
    </citation>
    <scope>NUCLEOTIDE SEQUENCE</scope>
    <source>
        <strain evidence="2">87-6 pot B 2015</strain>
    </source>
</reference>
<dbReference type="AlphaFoldDB" id="A0A9N9DZT6"/>
<feature type="coiled-coil region" evidence="1">
    <location>
        <begin position="32"/>
        <end position="59"/>
    </location>
</feature>
<proteinExistence type="predicted"/>
<evidence type="ECO:0000313" key="3">
    <source>
        <dbReference type="Proteomes" id="UP000789375"/>
    </source>
</evidence>
<evidence type="ECO:0000256" key="1">
    <source>
        <dbReference type="SAM" id="Coils"/>
    </source>
</evidence>
<organism evidence="2 3">
    <name type="scientific">Funneliformis mosseae</name>
    <name type="common">Endomycorrhizal fungus</name>
    <name type="synonym">Glomus mosseae</name>
    <dbReference type="NCBI Taxonomy" id="27381"/>
    <lineage>
        <taxon>Eukaryota</taxon>
        <taxon>Fungi</taxon>
        <taxon>Fungi incertae sedis</taxon>
        <taxon>Mucoromycota</taxon>
        <taxon>Glomeromycotina</taxon>
        <taxon>Glomeromycetes</taxon>
        <taxon>Glomerales</taxon>
        <taxon>Glomeraceae</taxon>
        <taxon>Funneliformis</taxon>
    </lineage>
</organism>